<dbReference type="FunFam" id="3.30.70.330:FF:000383">
    <property type="entry name" value="Sex lethal, isoform D"/>
    <property type="match status" value="1"/>
</dbReference>
<feature type="domain" description="RRM" evidence="6">
    <location>
        <begin position="515"/>
        <end position="592"/>
    </location>
</feature>
<feature type="domain" description="RRM" evidence="6">
    <location>
        <begin position="642"/>
        <end position="719"/>
    </location>
</feature>
<dbReference type="InterPro" id="IPR003954">
    <property type="entry name" value="RRM_euk-type"/>
</dbReference>
<keyword evidence="1" id="KW-0677">Repeat</keyword>
<organism evidence="7 8">
    <name type="scientific">Streblomastix strix</name>
    <dbReference type="NCBI Taxonomy" id="222440"/>
    <lineage>
        <taxon>Eukaryota</taxon>
        <taxon>Metamonada</taxon>
        <taxon>Preaxostyla</taxon>
        <taxon>Oxymonadida</taxon>
        <taxon>Streblomastigidae</taxon>
        <taxon>Streblomastix</taxon>
    </lineage>
</organism>
<dbReference type="SMART" id="SM00361">
    <property type="entry name" value="RRM_1"/>
    <property type="match status" value="2"/>
</dbReference>
<reference evidence="7 8" key="1">
    <citation type="submission" date="2019-03" db="EMBL/GenBank/DDBJ databases">
        <title>Single cell metagenomics reveals metabolic interactions within the superorganism composed of flagellate Streblomastix strix and complex community of Bacteroidetes bacteria on its surface.</title>
        <authorList>
            <person name="Treitli S.C."/>
            <person name="Kolisko M."/>
            <person name="Husnik F."/>
            <person name="Keeling P."/>
            <person name="Hampl V."/>
        </authorList>
    </citation>
    <scope>NUCLEOTIDE SEQUENCE [LARGE SCALE GENOMIC DNA]</scope>
    <source>
        <strain evidence="7">ST1C</strain>
    </source>
</reference>
<dbReference type="SUPFAM" id="SSF54928">
    <property type="entry name" value="RNA-binding domain, RBD"/>
    <property type="match status" value="2"/>
</dbReference>
<dbReference type="InterPro" id="IPR011050">
    <property type="entry name" value="Pectin_lyase_fold/virulence"/>
</dbReference>
<dbReference type="PRINTS" id="PR00961">
    <property type="entry name" value="HUDSXLRNA"/>
</dbReference>
<comment type="caution">
    <text evidence="7">The sequence shown here is derived from an EMBL/GenBank/DDBJ whole genome shotgun (WGS) entry which is preliminary data.</text>
</comment>
<feature type="chain" id="PRO_5023926973" evidence="5">
    <location>
        <begin position="17"/>
        <end position="980"/>
    </location>
</feature>
<feature type="compositionally biased region" description="Low complexity" evidence="4">
    <location>
        <begin position="901"/>
        <end position="930"/>
    </location>
</feature>
<dbReference type="SUPFAM" id="SSF51126">
    <property type="entry name" value="Pectin lyase-like"/>
    <property type="match status" value="1"/>
</dbReference>
<dbReference type="PROSITE" id="PS50102">
    <property type="entry name" value="RRM"/>
    <property type="match status" value="3"/>
</dbReference>
<gene>
    <name evidence="7" type="ORF">EZS28_023050</name>
</gene>
<evidence type="ECO:0000256" key="3">
    <source>
        <dbReference type="PROSITE-ProRule" id="PRU00176"/>
    </source>
</evidence>
<feature type="signal peptide" evidence="5">
    <location>
        <begin position="1"/>
        <end position="16"/>
    </location>
</feature>
<evidence type="ECO:0000256" key="4">
    <source>
        <dbReference type="SAM" id="MobiDB-lite"/>
    </source>
</evidence>
<dbReference type="InterPro" id="IPR035979">
    <property type="entry name" value="RBD_domain_sf"/>
</dbReference>
<accession>A0A5J4VG61</accession>
<keyword evidence="5" id="KW-0732">Signal</keyword>
<proteinExistence type="predicted"/>
<dbReference type="GO" id="GO:0003729">
    <property type="term" value="F:mRNA binding"/>
    <property type="evidence" value="ECO:0007669"/>
    <property type="project" value="UniProtKB-ARBA"/>
</dbReference>
<dbReference type="EMBL" id="SNRW01007330">
    <property type="protein sequence ID" value="KAA6381424.1"/>
    <property type="molecule type" value="Genomic_DNA"/>
</dbReference>
<evidence type="ECO:0000259" key="6">
    <source>
        <dbReference type="PROSITE" id="PS50102"/>
    </source>
</evidence>
<evidence type="ECO:0000256" key="2">
    <source>
        <dbReference type="ARBA" id="ARBA00022884"/>
    </source>
</evidence>
<dbReference type="Pfam" id="PF00076">
    <property type="entry name" value="RRM_1"/>
    <property type="match status" value="3"/>
</dbReference>
<dbReference type="CDD" id="cd00590">
    <property type="entry name" value="RRM_SF"/>
    <property type="match status" value="1"/>
</dbReference>
<keyword evidence="2 3" id="KW-0694">RNA-binding</keyword>
<dbReference type="GO" id="GO:0005634">
    <property type="term" value="C:nucleus"/>
    <property type="evidence" value="ECO:0007669"/>
    <property type="project" value="TreeGrafter"/>
</dbReference>
<dbReference type="GO" id="GO:0005737">
    <property type="term" value="C:cytoplasm"/>
    <property type="evidence" value="ECO:0007669"/>
    <property type="project" value="UniProtKB-ARBA"/>
</dbReference>
<evidence type="ECO:0000256" key="1">
    <source>
        <dbReference type="ARBA" id="ARBA00022737"/>
    </source>
</evidence>
<evidence type="ECO:0000313" key="7">
    <source>
        <dbReference type="EMBL" id="KAA6381424.1"/>
    </source>
</evidence>
<dbReference type="InterPro" id="IPR050502">
    <property type="entry name" value="Euk_RNA-bind_prot"/>
</dbReference>
<name>A0A5J4VG61_9EUKA</name>
<sequence length="980" mass="104908">MHFILLFAVSVVLCEIQPKNERSETFVEAPNHIITIEHVLIPLLSKSANEPCKWRVSQTPGDNIKATIADVLKVSSCDSYEIQLLDPNHFEEVTISKAGTYSIKGRQTNLGEVQTTWSVDFNDEQIIYQKAGDLALERIDFSLSISGSSDTSQLPDSIMISSYIEESSSSHPTLTINHCNFKGFSSDGYQLKGIISVTYADSVIISDCSFKDAYLPYSPVDIVGSAKLQVINSKFERIQSQSGDSAGIAVYRGLNQQFNAEITGNVFEACNGRLSGAMHITLIAADIDYQTIGSFKINNNMIRNCVGLQTGGFHFYYPKASTFEMYNNQFWDNSYTDPERVWQFDAHIGKVNRDEIENPAAYFKSLFVGSVSNQISSVTYGISGEGEMQPAPFDQMGYPGMPGAGVGVDAGYYGLDQILPVGEEPQNPCRLIVNYLPSNLTADGFRNLFSAYGNIMNCKLVTNRHNGASLGYGFVEYSQAEEAAGAIRSLNGRKIENKTLKVSYARNPSPEIKNSNVYISGLHQDLTQDQLEQMFRPFGTILTSKLLRDAKGKSRCVGFVRMSRHVEAVNAVGALNGQQYLGKTLTVKIESSTDKAVRQQSSGGMRGIGSGAGSIQGHDGYFQNARASGGNGQAQGQAGQGFCVFVYNVPHGDEEHFLRLNFGQFGEILNVYVPRDTHGMSKLYGFVTFRTYDSARNAIMNLNKFPVNGRFLQVSLKTEKGLVGPMGLGRGSAGPNIPHGGSGSGIGGMQVGGMGYGGYAQYGVGMGQQFGGPGAGRGQMNPLGQQDMMQYMNAGRGGVPLPIGGYGVGQGSNINSGSMGMGMNMGMYGQRWSGDPEDIYMQQMGGGYGSLQGYPGAVTGMNPYGEAGASSNSNSGGGALSSGIGGHSNTGSSYMSGRVPQVGQDSSQIGISSNSQGQNSSSNSSSVQNGWGQLDSFPLPPQIQIGAQGQVGNDLDGQAQQGPSDGEQITSDQNGQDGSQ</sequence>
<dbReference type="PANTHER" id="PTHR48025">
    <property type="entry name" value="OS02G0815200 PROTEIN"/>
    <property type="match status" value="1"/>
</dbReference>
<evidence type="ECO:0000256" key="5">
    <source>
        <dbReference type="SAM" id="SignalP"/>
    </source>
</evidence>
<feature type="domain" description="RRM" evidence="6">
    <location>
        <begin position="429"/>
        <end position="507"/>
    </location>
</feature>
<dbReference type="PANTHER" id="PTHR48025:SF1">
    <property type="entry name" value="RRM DOMAIN-CONTAINING PROTEIN"/>
    <property type="match status" value="1"/>
</dbReference>
<dbReference type="OrthoDB" id="266020at2759"/>
<dbReference type="InterPro" id="IPR000504">
    <property type="entry name" value="RRM_dom"/>
</dbReference>
<dbReference type="GO" id="GO:1990904">
    <property type="term" value="C:ribonucleoprotein complex"/>
    <property type="evidence" value="ECO:0007669"/>
    <property type="project" value="InterPro"/>
</dbReference>
<dbReference type="GO" id="GO:0010629">
    <property type="term" value="P:negative regulation of gene expression"/>
    <property type="evidence" value="ECO:0007669"/>
    <property type="project" value="UniProtKB-ARBA"/>
</dbReference>
<feature type="compositionally biased region" description="Gly residues" evidence="4">
    <location>
        <begin position="875"/>
        <end position="888"/>
    </location>
</feature>
<feature type="region of interest" description="Disordered" evidence="4">
    <location>
        <begin position="868"/>
        <end position="980"/>
    </location>
</feature>
<feature type="compositionally biased region" description="Polar residues" evidence="4">
    <location>
        <begin position="958"/>
        <end position="980"/>
    </location>
</feature>
<dbReference type="InterPro" id="IPR002343">
    <property type="entry name" value="Hud_Sxl_RNA"/>
</dbReference>
<dbReference type="SMART" id="SM00360">
    <property type="entry name" value="RRM"/>
    <property type="match status" value="3"/>
</dbReference>
<dbReference type="AlphaFoldDB" id="A0A5J4VG61"/>
<dbReference type="Proteomes" id="UP000324800">
    <property type="component" value="Unassembled WGS sequence"/>
</dbReference>
<protein>
    <submittedName>
        <fullName evidence="7">Putative ELAV protein</fullName>
    </submittedName>
</protein>
<dbReference type="GO" id="GO:0009967">
    <property type="term" value="P:positive regulation of signal transduction"/>
    <property type="evidence" value="ECO:0007669"/>
    <property type="project" value="UniProtKB-ARBA"/>
</dbReference>
<evidence type="ECO:0000313" key="8">
    <source>
        <dbReference type="Proteomes" id="UP000324800"/>
    </source>
</evidence>
<dbReference type="InterPro" id="IPR012677">
    <property type="entry name" value="Nucleotide-bd_a/b_plait_sf"/>
</dbReference>
<dbReference type="Gene3D" id="3.30.70.330">
    <property type="match status" value="3"/>
</dbReference>